<name>A0AAD6CL40_9EURO</name>
<dbReference type="Pfam" id="PF11905">
    <property type="entry name" value="DUF3425"/>
    <property type="match status" value="1"/>
</dbReference>
<dbReference type="PANTHER" id="PTHR38116:SF1">
    <property type="entry name" value="BZIP DOMAIN-CONTAINING PROTEIN"/>
    <property type="match status" value="1"/>
</dbReference>
<evidence type="ECO:0000313" key="3">
    <source>
        <dbReference type="Proteomes" id="UP001220324"/>
    </source>
</evidence>
<dbReference type="AlphaFoldDB" id="A0AAD6CL40"/>
<comment type="caution">
    <text evidence="2">The sequence shown here is derived from an EMBL/GenBank/DDBJ whole genome shotgun (WGS) entry which is preliminary data.</text>
</comment>
<dbReference type="EMBL" id="JAQIZZ010000008">
    <property type="protein sequence ID" value="KAJ5525400.1"/>
    <property type="molecule type" value="Genomic_DNA"/>
</dbReference>
<accession>A0AAD6CL40</accession>
<protein>
    <submittedName>
        <fullName evidence="2">Uncharacterized protein</fullName>
    </submittedName>
</protein>
<keyword evidence="3" id="KW-1185">Reference proteome</keyword>
<organism evidence="2 3">
    <name type="scientific">Penicillium frequentans</name>
    <dbReference type="NCBI Taxonomy" id="3151616"/>
    <lineage>
        <taxon>Eukaryota</taxon>
        <taxon>Fungi</taxon>
        <taxon>Dikarya</taxon>
        <taxon>Ascomycota</taxon>
        <taxon>Pezizomycotina</taxon>
        <taxon>Eurotiomycetes</taxon>
        <taxon>Eurotiomycetidae</taxon>
        <taxon>Eurotiales</taxon>
        <taxon>Aspergillaceae</taxon>
        <taxon>Penicillium</taxon>
    </lineage>
</organism>
<gene>
    <name evidence="2" type="ORF">N7494_012050</name>
</gene>
<feature type="region of interest" description="Disordered" evidence="1">
    <location>
        <begin position="81"/>
        <end position="114"/>
    </location>
</feature>
<dbReference type="InterPro" id="IPR021833">
    <property type="entry name" value="DUF3425"/>
</dbReference>
<feature type="compositionally biased region" description="Polar residues" evidence="1">
    <location>
        <begin position="90"/>
        <end position="101"/>
    </location>
</feature>
<dbReference type="PANTHER" id="PTHR38116">
    <property type="entry name" value="CHROMOSOME 7, WHOLE GENOME SHOTGUN SEQUENCE"/>
    <property type="match status" value="1"/>
</dbReference>
<evidence type="ECO:0000256" key="1">
    <source>
        <dbReference type="SAM" id="MobiDB-lite"/>
    </source>
</evidence>
<sequence length="304" mass="34694">MANPMAFAMQNTEDRIYTEAEERKLRKKIQNRLNQRARRNRLQEENNHHDILGKDAYQVRRWRIDSNEPWQTHRREVTDEAYRHHLIPSSKENAPRTSTSDSDSDFGPHSPSAPVSAPIVIPSVSVQFYDPNTDPSADQLLHLIQYNAFRGFYKNKILLGRTALSLRPGHRPERFDEAFPTFSVVVPRAPDVAVPGNLTPTQSQMSLIHSTWINSLPFPAMRDNLIKWERSFNHAEFAIDVMGYIMDSILFPQPEGSSVTGLTVGNQGAFEELEDDDEVTANQTGLIVWGSRIGWTVGRLRRGF</sequence>
<dbReference type="Proteomes" id="UP001220324">
    <property type="component" value="Unassembled WGS sequence"/>
</dbReference>
<proteinExistence type="predicted"/>
<evidence type="ECO:0000313" key="2">
    <source>
        <dbReference type="EMBL" id="KAJ5525400.1"/>
    </source>
</evidence>
<reference evidence="2 3" key="1">
    <citation type="journal article" date="2023" name="IMA Fungus">
        <title>Comparative genomic study of the Penicillium genus elucidates a diverse pangenome and 15 lateral gene transfer events.</title>
        <authorList>
            <person name="Petersen C."/>
            <person name="Sorensen T."/>
            <person name="Nielsen M.R."/>
            <person name="Sondergaard T.E."/>
            <person name="Sorensen J.L."/>
            <person name="Fitzpatrick D.A."/>
            <person name="Frisvad J.C."/>
            <person name="Nielsen K.L."/>
        </authorList>
    </citation>
    <scope>NUCLEOTIDE SEQUENCE [LARGE SCALE GENOMIC DNA]</scope>
    <source>
        <strain evidence="2 3">IBT 35679</strain>
    </source>
</reference>